<dbReference type="InterPro" id="IPR014284">
    <property type="entry name" value="RNA_pol_sigma-70_dom"/>
</dbReference>
<dbReference type="NCBIfam" id="TIGR02937">
    <property type="entry name" value="sigma70-ECF"/>
    <property type="match status" value="1"/>
</dbReference>
<dbReference type="GO" id="GO:0006352">
    <property type="term" value="P:DNA-templated transcription initiation"/>
    <property type="evidence" value="ECO:0007669"/>
    <property type="project" value="InterPro"/>
</dbReference>
<dbReference type="GO" id="GO:0003677">
    <property type="term" value="F:DNA binding"/>
    <property type="evidence" value="ECO:0007669"/>
    <property type="project" value="InterPro"/>
</dbReference>
<name>A0A0F6WA38_9BACT</name>
<accession>A0A0F6WA38</accession>
<sequence>MKPDVSLPRTADEPDDAIIVAQVLAGDAARFEALMRRHNQRVFRTARAILRSDAEAEDAAQQAWLSAYTHLAQWNGGARFSTWLTRIVAREALHRLRGRGHDHLELVDDRASPAMPSPEDETTRAEVRAMLERAIDALPEAFRTVLVLRDLEELSSAEVGEVLGLTEEAVRVRLHRARRALRAGIEEQLETSARELFPFLGERCDRICAAVLRAIRESMSG</sequence>
<keyword evidence="4" id="KW-0804">Transcription</keyword>
<dbReference type="Gene3D" id="1.10.1740.10">
    <property type="match status" value="1"/>
</dbReference>
<dbReference type="InterPro" id="IPR036388">
    <property type="entry name" value="WH-like_DNA-bd_sf"/>
</dbReference>
<evidence type="ECO:0000259" key="5">
    <source>
        <dbReference type="Pfam" id="PF04542"/>
    </source>
</evidence>
<feature type="domain" description="RNA polymerase sigma-70 region 2" evidence="5">
    <location>
        <begin position="34"/>
        <end position="99"/>
    </location>
</feature>
<dbReference type="STRING" id="927083.DB32_008461"/>
<feature type="domain" description="RNA polymerase sigma factor 70 region 4 type 2" evidence="6">
    <location>
        <begin position="129"/>
        <end position="181"/>
    </location>
</feature>
<reference evidence="7 8" key="1">
    <citation type="submission" date="2015-03" db="EMBL/GenBank/DDBJ databases">
        <title>Genome assembly of Sandaracinus amylolyticus DSM 53668.</title>
        <authorList>
            <person name="Sharma G."/>
            <person name="Subramanian S."/>
        </authorList>
    </citation>
    <scope>NUCLEOTIDE SEQUENCE [LARGE SCALE GENOMIC DNA]</scope>
    <source>
        <strain evidence="7 8">DSM 53668</strain>
    </source>
</reference>
<evidence type="ECO:0000259" key="6">
    <source>
        <dbReference type="Pfam" id="PF08281"/>
    </source>
</evidence>
<evidence type="ECO:0000256" key="3">
    <source>
        <dbReference type="ARBA" id="ARBA00023082"/>
    </source>
</evidence>
<proteinExistence type="inferred from homology"/>
<evidence type="ECO:0000256" key="2">
    <source>
        <dbReference type="ARBA" id="ARBA00023015"/>
    </source>
</evidence>
<dbReference type="GO" id="GO:0016987">
    <property type="term" value="F:sigma factor activity"/>
    <property type="evidence" value="ECO:0007669"/>
    <property type="project" value="UniProtKB-KW"/>
</dbReference>
<gene>
    <name evidence="7" type="ORF">DB32_008461</name>
</gene>
<protein>
    <submittedName>
        <fullName evidence="7">RNA polymerase sigma-54 factor RpoN</fullName>
    </submittedName>
</protein>
<dbReference type="InterPro" id="IPR039425">
    <property type="entry name" value="RNA_pol_sigma-70-like"/>
</dbReference>
<dbReference type="Pfam" id="PF08281">
    <property type="entry name" value="Sigma70_r4_2"/>
    <property type="match status" value="1"/>
</dbReference>
<dbReference type="EMBL" id="CP011125">
    <property type="protein sequence ID" value="AKF11312.1"/>
    <property type="molecule type" value="Genomic_DNA"/>
</dbReference>
<dbReference type="CDD" id="cd06171">
    <property type="entry name" value="Sigma70_r4"/>
    <property type="match status" value="1"/>
</dbReference>
<dbReference type="OrthoDB" id="9803470at2"/>
<dbReference type="AlphaFoldDB" id="A0A0F6WA38"/>
<dbReference type="Proteomes" id="UP000034883">
    <property type="component" value="Chromosome"/>
</dbReference>
<dbReference type="Pfam" id="PF04542">
    <property type="entry name" value="Sigma70_r2"/>
    <property type="match status" value="1"/>
</dbReference>
<dbReference type="Gene3D" id="1.10.10.10">
    <property type="entry name" value="Winged helix-like DNA-binding domain superfamily/Winged helix DNA-binding domain"/>
    <property type="match status" value="1"/>
</dbReference>
<evidence type="ECO:0000313" key="8">
    <source>
        <dbReference type="Proteomes" id="UP000034883"/>
    </source>
</evidence>
<dbReference type="KEGG" id="samy:DB32_008461"/>
<dbReference type="SUPFAM" id="SSF88659">
    <property type="entry name" value="Sigma3 and sigma4 domains of RNA polymerase sigma factors"/>
    <property type="match status" value="1"/>
</dbReference>
<dbReference type="PANTHER" id="PTHR43133:SF51">
    <property type="entry name" value="RNA POLYMERASE SIGMA FACTOR"/>
    <property type="match status" value="1"/>
</dbReference>
<dbReference type="NCBIfam" id="NF008888">
    <property type="entry name" value="PRK11922.1"/>
    <property type="match status" value="1"/>
</dbReference>
<comment type="similarity">
    <text evidence="1">Belongs to the sigma-70 factor family. ECF subfamily.</text>
</comment>
<keyword evidence="3" id="KW-0731">Sigma factor</keyword>
<keyword evidence="2" id="KW-0805">Transcription regulation</keyword>
<dbReference type="SUPFAM" id="SSF88946">
    <property type="entry name" value="Sigma2 domain of RNA polymerase sigma factors"/>
    <property type="match status" value="1"/>
</dbReference>
<organism evidence="7 8">
    <name type="scientific">Sandaracinus amylolyticus</name>
    <dbReference type="NCBI Taxonomy" id="927083"/>
    <lineage>
        <taxon>Bacteria</taxon>
        <taxon>Pseudomonadati</taxon>
        <taxon>Myxococcota</taxon>
        <taxon>Polyangia</taxon>
        <taxon>Polyangiales</taxon>
        <taxon>Sandaracinaceae</taxon>
        <taxon>Sandaracinus</taxon>
    </lineage>
</organism>
<keyword evidence="8" id="KW-1185">Reference proteome</keyword>
<evidence type="ECO:0000256" key="1">
    <source>
        <dbReference type="ARBA" id="ARBA00010641"/>
    </source>
</evidence>
<dbReference type="InterPro" id="IPR007627">
    <property type="entry name" value="RNA_pol_sigma70_r2"/>
</dbReference>
<dbReference type="PANTHER" id="PTHR43133">
    <property type="entry name" value="RNA POLYMERASE ECF-TYPE SIGMA FACTO"/>
    <property type="match status" value="1"/>
</dbReference>
<evidence type="ECO:0000256" key="4">
    <source>
        <dbReference type="ARBA" id="ARBA00023163"/>
    </source>
</evidence>
<dbReference type="InterPro" id="IPR013324">
    <property type="entry name" value="RNA_pol_sigma_r3/r4-like"/>
</dbReference>
<evidence type="ECO:0000313" key="7">
    <source>
        <dbReference type="EMBL" id="AKF11312.1"/>
    </source>
</evidence>
<dbReference type="InterPro" id="IPR013325">
    <property type="entry name" value="RNA_pol_sigma_r2"/>
</dbReference>
<dbReference type="InterPro" id="IPR013249">
    <property type="entry name" value="RNA_pol_sigma70_r4_t2"/>
</dbReference>